<feature type="domain" description="SWIM-type" evidence="5">
    <location>
        <begin position="55"/>
        <end position="89"/>
    </location>
</feature>
<dbReference type="GO" id="GO:0016787">
    <property type="term" value="F:hydrolase activity"/>
    <property type="evidence" value="ECO:0007669"/>
    <property type="project" value="UniProtKB-KW"/>
</dbReference>
<dbReference type="RefSeq" id="WP_083560820.1">
    <property type="nucleotide sequence ID" value="NZ_AQQV01000001.1"/>
</dbReference>
<keyword evidence="3" id="KW-0479">Metal-binding</keyword>
<keyword evidence="2" id="KW-0347">Helicase</keyword>
<keyword evidence="2" id="KW-0067">ATP-binding</keyword>
<dbReference type="InterPro" id="IPR027417">
    <property type="entry name" value="P-loop_NTPase"/>
</dbReference>
<keyword evidence="2" id="KW-0547">Nucleotide-binding</keyword>
<dbReference type="Pfam" id="PF04434">
    <property type="entry name" value="SWIM"/>
    <property type="match status" value="1"/>
</dbReference>
<feature type="coiled-coil region" evidence="4">
    <location>
        <begin position="1014"/>
        <end position="1041"/>
    </location>
</feature>
<keyword evidence="4" id="KW-0175">Coiled coil</keyword>
<dbReference type="GO" id="GO:0005524">
    <property type="term" value="F:ATP binding"/>
    <property type="evidence" value="ECO:0007669"/>
    <property type="project" value="InterPro"/>
</dbReference>
<evidence type="ECO:0000259" key="7">
    <source>
        <dbReference type="PROSITE" id="PS51194"/>
    </source>
</evidence>
<evidence type="ECO:0000256" key="1">
    <source>
        <dbReference type="ARBA" id="ARBA00022801"/>
    </source>
</evidence>
<dbReference type="Gene3D" id="3.40.50.10810">
    <property type="entry name" value="Tandem AAA-ATPase domain"/>
    <property type="match status" value="1"/>
</dbReference>
<comment type="caution">
    <text evidence="8">The sequence shown here is derived from an EMBL/GenBank/DDBJ whole genome shotgun (WGS) entry which is preliminary data.</text>
</comment>
<evidence type="ECO:0000313" key="8">
    <source>
        <dbReference type="EMBL" id="ORE89582.1"/>
    </source>
</evidence>
<gene>
    <name evidence="8" type="ORF">ATO7_06865</name>
</gene>
<dbReference type="AlphaFoldDB" id="A0A1Y1SIR9"/>
<dbReference type="FunFam" id="3.40.50.300:FF:000533">
    <property type="entry name" value="Helicase, Snf2 family"/>
    <property type="match status" value="1"/>
</dbReference>
<reference evidence="8 9" key="1">
    <citation type="submission" date="2013-04" db="EMBL/GenBank/DDBJ databases">
        <title>Oceanococcus atlanticus 22II-S10r2 Genome Sequencing.</title>
        <authorList>
            <person name="Lai Q."/>
            <person name="Li G."/>
            <person name="Shao Z."/>
        </authorList>
    </citation>
    <scope>NUCLEOTIDE SEQUENCE [LARGE SCALE GENOMIC DNA]</scope>
    <source>
        <strain evidence="8 9">22II-S10r2</strain>
    </source>
</reference>
<sequence length="1060" mass="120040">MQYTVADIRKAFDPATFRRGLGYFEEGRVLRLESADNGHILSGSVRGEVRQPYSTQVQLREDARRFSSRCTCSVRSQCKHAVALLLAALERPPKEALGADISAWVDDLFELHQDEKPAKRGTEREPGGLSFHCTLPSHPEPHLAVSVQRMGHGGKPMSLNARWQRGHIQNAEIRGLFNRLRGFADESPYTARLHDAGSGALLEDLVKSGHCHWENSRRALRQGEPREAEAQWQLHEDGSQSLTLSIGPGIKVLPLEPPCYLDTRKHVAGPITTDLSPAILPLLNRAPRIAPHQVEEFIELLDQRGLSGVPRPALPRARDVSVSTPQARLELMHIDDLVERGDGFVPDIYVARLQACYQGFGFNPGEGEDVVLRKNGNQLLRIRRDLKAERDLLAELTEFHDVALPNGHSNQQRILTPYDGPSAWADFLDHRMARLEQQNWQIEQRDSFDLALIEPEQWQLQTRSRDNDWFELSAGFKVDGENHNLLDLLVKLLREADDPSEVLPADGKPLIVDLGGGRMLRLPHERIARVLNTLVELFREHPLNRAGSLKLHKLDLARLEHWSEDWSWTPPDDLRAFARSLSEAPPQAEIPANFTGELRGYQQAGLAWMQNLDRHGFSGLLADDMGLGKTVQTLAHIAALQTREPRGTCLIVAPTSVIGNWRAEARRFTPDLKVLLWHGKERHGDGLRDADLVITSYGTLLRDEKTLEHMRWRLIVLDEAQAIKNPRAKIAGCVKRVKAQQRLCLSGTPMENHLGELWSLFDFLAPGFLGDARSFKQLYRTPIEKHADEKRSAQLSRRVQAFLLRRRKEEVATELPPKSDILRTVTLGDEQAELYETIRLSMEQRIRDAVHQQGLERSQIVILDALLKLRQICCDPRLVKLEQAIQACESAKLQALMDMLGDLIPQGRRVLVFSQFTEMLALIEDELNQRKLPYLKLTGSTRNRQELVDAFQQGTTPLFLISLKAGGTGLNLTAADTVIHYDPWWNPAVENQASDRAHRIGQDKPVFVYKLICENTVEERIQLMQERKRALSQQIFQAEDNALGEDDLEWLLQPVQDARQ</sequence>
<dbReference type="InterPro" id="IPR014001">
    <property type="entry name" value="Helicase_ATP-bd"/>
</dbReference>
<dbReference type="PROSITE" id="PS50966">
    <property type="entry name" value="ZF_SWIM"/>
    <property type="match status" value="1"/>
</dbReference>
<dbReference type="STRING" id="1317117.ATO7_06865"/>
<keyword evidence="3" id="KW-0862">Zinc</keyword>
<dbReference type="CDD" id="cd18012">
    <property type="entry name" value="DEXQc_arch_SWI2_SNF2"/>
    <property type="match status" value="1"/>
</dbReference>
<name>A0A1Y1SIR9_9GAMM</name>
<evidence type="ECO:0000256" key="4">
    <source>
        <dbReference type="SAM" id="Coils"/>
    </source>
</evidence>
<dbReference type="Pfam" id="PF00176">
    <property type="entry name" value="SNF2-rel_dom"/>
    <property type="match status" value="1"/>
</dbReference>
<dbReference type="GO" id="GO:0004386">
    <property type="term" value="F:helicase activity"/>
    <property type="evidence" value="ECO:0007669"/>
    <property type="project" value="UniProtKB-KW"/>
</dbReference>
<dbReference type="InterPro" id="IPR001650">
    <property type="entry name" value="Helicase_C-like"/>
</dbReference>
<dbReference type="PANTHER" id="PTHR10799">
    <property type="entry name" value="SNF2/RAD54 HELICASE FAMILY"/>
    <property type="match status" value="1"/>
</dbReference>
<keyword evidence="1" id="KW-0378">Hydrolase</keyword>
<evidence type="ECO:0000256" key="2">
    <source>
        <dbReference type="ARBA" id="ARBA00022806"/>
    </source>
</evidence>
<evidence type="ECO:0000256" key="3">
    <source>
        <dbReference type="PROSITE-ProRule" id="PRU00325"/>
    </source>
</evidence>
<dbReference type="CDD" id="cd18793">
    <property type="entry name" value="SF2_C_SNF"/>
    <property type="match status" value="1"/>
</dbReference>
<dbReference type="Pfam" id="PF00271">
    <property type="entry name" value="Helicase_C"/>
    <property type="match status" value="1"/>
</dbReference>
<evidence type="ECO:0000313" key="9">
    <source>
        <dbReference type="Proteomes" id="UP000192342"/>
    </source>
</evidence>
<keyword evidence="3" id="KW-0863">Zinc-finger</keyword>
<dbReference type="SMART" id="SM00490">
    <property type="entry name" value="HELICc"/>
    <property type="match status" value="1"/>
</dbReference>
<organism evidence="8 9">
    <name type="scientific">Oceanococcus atlanticus</name>
    <dbReference type="NCBI Taxonomy" id="1317117"/>
    <lineage>
        <taxon>Bacteria</taxon>
        <taxon>Pseudomonadati</taxon>
        <taxon>Pseudomonadota</taxon>
        <taxon>Gammaproteobacteria</taxon>
        <taxon>Chromatiales</taxon>
        <taxon>Oceanococcaceae</taxon>
        <taxon>Oceanococcus</taxon>
    </lineage>
</organism>
<proteinExistence type="predicted"/>
<dbReference type="InterPro" id="IPR000330">
    <property type="entry name" value="SNF2_N"/>
</dbReference>
<protein>
    <submittedName>
        <fullName evidence="8">SNF2-related protein</fullName>
    </submittedName>
</protein>
<dbReference type="PROSITE" id="PS51194">
    <property type="entry name" value="HELICASE_CTER"/>
    <property type="match status" value="1"/>
</dbReference>
<feature type="domain" description="Helicase C-terminal" evidence="7">
    <location>
        <begin position="880"/>
        <end position="1049"/>
    </location>
</feature>
<dbReference type="Proteomes" id="UP000192342">
    <property type="component" value="Unassembled WGS sequence"/>
</dbReference>
<dbReference type="GO" id="GO:0008270">
    <property type="term" value="F:zinc ion binding"/>
    <property type="evidence" value="ECO:0007669"/>
    <property type="project" value="UniProtKB-KW"/>
</dbReference>
<dbReference type="InterPro" id="IPR038718">
    <property type="entry name" value="SNF2-like_sf"/>
</dbReference>
<keyword evidence="9" id="KW-1185">Reference proteome</keyword>
<dbReference type="SUPFAM" id="SSF52540">
    <property type="entry name" value="P-loop containing nucleoside triphosphate hydrolases"/>
    <property type="match status" value="2"/>
</dbReference>
<dbReference type="OrthoDB" id="9772064at2"/>
<dbReference type="EMBL" id="AQQV01000001">
    <property type="protein sequence ID" value="ORE89582.1"/>
    <property type="molecule type" value="Genomic_DNA"/>
</dbReference>
<dbReference type="SMART" id="SM00487">
    <property type="entry name" value="DEXDc"/>
    <property type="match status" value="1"/>
</dbReference>
<evidence type="ECO:0000259" key="6">
    <source>
        <dbReference type="PROSITE" id="PS51192"/>
    </source>
</evidence>
<dbReference type="PROSITE" id="PS51192">
    <property type="entry name" value="HELICASE_ATP_BIND_1"/>
    <property type="match status" value="1"/>
</dbReference>
<dbReference type="Gene3D" id="3.40.50.300">
    <property type="entry name" value="P-loop containing nucleotide triphosphate hydrolases"/>
    <property type="match status" value="1"/>
</dbReference>
<dbReference type="InterPro" id="IPR049730">
    <property type="entry name" value="SNF2/RAD54-like_C"/>
</dbReference>
<evidence type="ECO:0000259" key="5">
    <source>
        <dbReference type="PROSITE" id="PS50966"/>
    </source>
</evidence>
<dbReference type="InterPro" id="IPR007527">
    <property type="entry name" value="Znf_SWIM"/>
</dbReference>
<accession>A0A1Y1SIR9</accession>
<feature type="domain" description="Helicase ATP-binding" evidence="6">
    <location>
        <begin position="610"/>
        <end position="767"/>
    </location>
</feature>